<dbReference type="RefSeq" id="WP_180281518.1">
    <property type="nucleotide sequence ID" value="NZ_JABFDB010000004.1"/>
</dbReference>
<accession>A0ABX2T675</accession>
<gene>
    <name evidence="1" type="ORF">HND93_08520</name>
</gene>
<comment type="caution">
    <text evidence="1">The sequence shown here is derived from an EMBL/GenBank/DDBJ whole genome shotgun (WGS) entry which is preliminary data.</text>
</comment>
<evidence type="ECO:0000313" key="1">
    <source>
        <dbReference type="EMBL" id="NYZ19753.1"/>
    </source>
</evidence>
<reference evidence="1 2" key="1">
    <citation type="submission" date="2020-05" db="EMBL/GenBank/DDBJ databases">
        <title>Azospirillum oleiclasticum sp. nov, a nitrogen-fixing and heavy crude oil-emulsifying bacterium isolated from the crude oil of Yumen Oilfield.</title>
        <authorList>
            <person name="Wu D."/>
            <person name="Cai M."/>
            <person name="Zhang X."/>
        </authorList>
    </citation>
    <scope>NUCLEOTIDE SEQUENCE [LARGE SCALE GENOMIC DNA]</scope>
    <source>
        <strain evidence="1 2">ROY-1-1-2</strain>
    </source>
</reference>
<sequence>MESCIPPAGRWARHPLHDPGRVWPETNCYVDLWIGVLHALGHDPAAMLGFTAAQDFEGDQFTFFKPPPEDLLVLYGLRLQELALYDDLAGHIAVQLGRGRLVLVEVDGFHLPDTAGTTFGTRHEKTTIAVAGLDRAGRRLDYFHNAGRFTLEGDGVDALLARPPGALFPYAEFVRRDRSALDGGALTDAARTLLAGHLARRPRENPVAAWRAVFPEHLAALTERPLEAFHAYAFNILRQLGANAELLGSHVRWLGDDGMETVTAACDALAQDAKTFQFQLARAVGRRRPFDADALFDRMERSYDTALGTLAARCG</sequence>
<dbReference type="EMBL" id="JABFDB010000004">
    <property type="protein sequence ID" value="NYZ19753.1"/>
    <property type="molecule type" value="Genomic_DNA"/>
</dbReference>
<organism evidence="1 2">
    <name type="scientific">Azospirillum oleiclasticum</name>
    <dbReference type="NCBI Taxonomy" id="2735135"/>
    <lineage>
        <taxon>Bacteria</taxon>
        <taxon>Pseudomonadati</taxon>
        <taxon>Pseudomonadota</taxon>
        <taxon>Alphaproteobacteria</taxon>
        <taxon>Rhodospirillales</taxon>
        <taxon>Azospirillaceae</taxon>
        <taxon>Azospirillum</taxon>
    </lineage>
</organism>
<proteinExistence type="predicted"/>
<keyword evidence="2" id="KW-1185">Reference proteome</keyword>
<name>A0ABX2T675_9PROT</name>
<evidence type="ECO:0000313" key="2">
    <source>
        <dbReference type="Proteomes" id="UP000584642"/>
    </source>
</evidence>
<dbReference type="Proteomes" id="UP000584642">
    <property type="component" value="Unassembled WGS sequence"/>
</dbReference>
<protein>
    <submittedName>
        <fullName evidence="1">DUF1839 family protein</fullName>
    </submittedName>
</protein>
<dbReference type="Pfam" id="PF08893">
    <property type="entry name" value="DUF1839"/>
    <property type="match status" value="1"/>
</dbReference>
<dbReference type="InterPro" id="IPR014989">
    <property type="entry name" value="DUF1839"/>
</dbReference>